<gene>
    <name evidence="3" type="ORF">QQ91_016025</name>
</gene>
<feature type="transmembrane region" description="Helical" evidence="2">
    <location>
        <begin position="54"/>
        <end position="79"/>
    </location>
</feature>
<protein>
    <submittedName>
        <fullName evidence="3">Uncharacterized protein</fullName>
    </submittedName>
</protein>
<evidence type="ECO:0000256" key="1">
    <source>
        <dbReference type="SAM" id="MobiDB-lite"/>
    </source>
</evidence>
<name>A0A0C1URG1_9CYAN</name>
<accession>A0A0C1URG1</accession>
<evidence type="ECO:0000256" key="2">
    <source>
        <dbReference type="SAM" id="Phobius"/>
    </source>
</evidence>
<organism evidence="3">
    <name type="scientific">Lyngbya confervoides BDU141951</name>
    <dbReference type="NCBI Taxonomy" id="1574623"/>
    <lineage>
        <taxon>Bacteria</taxon>
        <taxon>Bacillati</taxon>
        <taxon>Cyanobacteriota</taxon>
        <taxon>Cyanophyceae</taxon>
        <taxon>Oscillatoriophycideae</taxon>
        <taxon>Oscillatoriales</taxon>
        <taxon>Microcoleaceae</taxon>
        <taxon>Lyngbya</taxon>
    </lineage>
</organism>
<reference evidence="3" key="1">
    <citation type="submission" date="2014-11" db="EMBL/GenBank/DDBJ databases">
        <authorList>
            <person name="Malar M.C."/>
            <person name="Sen D."/>
            <person name="Tripathy S."/>
        </authorList>
    </citation>
    <scope>NUCLEOTIDE SEQUENCE</scope>
    <source>
        <strain evidence="3">BDU141951</strain>
    </source>
</reference>
<proteinExistence type="predicted"/>
<dbReference type="EMBL" id="JTHE02000003">
    <property type="protein sequence ID" value="NEV68621.1"/>
    <property type="molecule type" value="Genomic_DNA"/>
</dbReference>
<feature type="region of interest" description="Disordered" evidence="1">
    <location>
        <begin position="1"/>
        <end position="38"/>
    </location>
</feature>
<sequence length="99" mass="10993">MQQPPFHNSNQDPLPDANDIQAEFQGKPTTWHQDDPNFELSEAGRSRLEADKRWLRNFIVGLLLAGFAVGGLLAVGLVWGMNRLNMIEPTPVPSQESAP</sequence>
<keyword evidence="2" id="KW-0812">Transmembrane</keyword>
<comment type="caution">
    <text evidence="3">The sequence shown here is derived from an EMBL/GenBank/DDBJ whole genome shotgun (WGS) entry which is preliminary data.</text>
</comment>
<keyword evidence="2" id="KW-0472">Membrane</keyword>
<feature type="compositionally biased region" description="Polar residues" evidence="1">
    <location>
        <begin position="1"/>
        <end position="12"/>
    </location>
</feature>
<reference evidence="3" key="2">
    <citation type="journal article" date="2015" name="Genome Announc.">
        <title>Draft Genome Sequence of Filamentous Marine Cyanobacterium Lyngbya confervoides Strain BDU141951.</title>
        <authorList>
            <person name="Chandrababunaidu M.M."/>
            <person name="Sen D."/>
            <person name="Tripathy S."/>
        </authorList>
    </citation>
    <scope>NUCLEOTIDE SEQUENCE</scope>
    <source>
        <strain evidence="3">BDU141951</strain>
    </source>
</reference>
<evidence type="ECO:0000313" key="3">
    <source>
        <dbReference type="EMBL" id="NEV68621.1"/>
    </source>
</evidence>
<dbReference type="AlphaFoldDB" id="A0A0C1URG1"/>
<keyword evidence="2" id="KW-1133">Transmembrane helix</keyword>
<reference evidence="3" key="3">
    <citation type="submission" date="2020-02" db="EMBL/GenBank/DDBJ databases">
        <authorList>
            <person name="Sarangi A.N."/>
            <person name="Ghosh S."/>
            <person name="Mukherjee M."/>
            <person name="Tripathy S."/>
        </authorList>
    </citation>
    <scope>NUCLEOTIDE SEQUENCE</scope>
    <source>
        <strain evidence="3">BDU141951</strain>
    </source>
</reference>